<evidence type="ECO:0000259" key="4">
    <source>
        <dbReference type="Pfam" id="PF20147"/>
    </source>
</evidence>
<evidence type="ECO:0000256" key="1">
    <source>
        <dbReference type="ARBA" id="ARBA00004340"/>
    </source>
</evidence>
<dbReference type="AlphaFoldDB" id="A0A2Z6QVD6"/>
<evidence type="ECO:0000256" key="3">
    <source>
        <dbReference type="ARBA" id="ARBA00022525"/>
    </source>
</evidence>
<evidence type="ECO:0000313" key="5">
    <source>
        <dbReference type="EMBL" id="GBB94273.1"/>
    </source>
</evidence>
<dbReference type="Proteomes" id="UP000247702">
    <property type="component" value="Unassembled WGS sequence"/>
</dbReference>
<dbReference type="SUPFAM" id="SSF81585">
    <property type="entry name" value="PsbU/PolX domain-like"/>
    <property type="match status" value="1"/>
</dbReference>
<gene>
    <name evidence="5" type="ORF">RclHR1_23210002</name>
</gene>
<comment type="caution">
    <text evidence="5">The sequence shown here is derived from an EMBL/GenBank/DDBJ whole genome shotgun (WGS) entry which is preliminary data.</text>
</comment>
<sequence>MKFSLNCLFLGEASDQSIPVIIGEEIIVDNNRIKYKDITVSNVKSLILSQRKIDCSLNNLKLWIVDRVSIDKNDEMLEKFSTEDDIKEKLGGELMNPRNFLSKYFNENSFNDDESKSAVHIIVQLLTTTGYPNKRPRLDFDNIPIDLSLPPTQLLHGTGYYWDYQEPPELENILRSEILTLYDLFKNNDRDKSNTPIFFMISGAGCGKSRNATELPNVLRRIFKDHSDLGPRLLNALVFNIPLENGTLLNTREEIKANVAIAKRMLYQIRTHQMISWAQIREDTQTLLIDDVLMRCANQKNVALKELTVILIIDGLQVALENINYGMNKSSLFYSFMTDIALLATNNESPLVIACCTATLARPFNEMIATSHQKRIFLPICSLRPPERDGKPIFEDTPLHNMLISDMGGNGRALEALELALKGIDFKNTNFASIAQKVFDQLQDRYIEWISLTRYLTPVLRAIMTHTTLVASDPIPGTNILPEDLSKLGLVKFEKDHESNDKGTLTCPYIWLWLMANTSSEDKILLNWNFKYYNELQADRDPTIPPGCQFWQHFEHFIASFRVLKSNVFKINEKIKLQDIHAGAKHNFGTDIIKNVPLSLEKATQQQSTKSSAYSANKTVTCKRGDNQININLENASNCIINGSNAPAGDSFCAIRFANSSQLHIESHQCTCLRSETVNQDMFDKERRKASDEDDIFILYTCGRSNVENLPSLSAIVDRDCWKSYFGPFVGRAFHFARSDKFNINNCTRSELTSISGIGVKRAEVLESLRPYSDLEDCFNKTRISRKFLVNFRFD</sequence>
<proteinExistence type="predicted"/>
<name>A0A2Z6QVD6_9GLOM</name>
<evidence type="ECO:0000256" key="2">
    <source>
        <dbReference type="ARBA" id="ARBA00004613"/>
    </source>
</evidence>
<dbReference type="GO" id="GO:0005576">
    <property type="term" value="C:extracellular region"/>
    <property type="evidence" value="ECO:0007669"/>
    <property type="project" value="UniProtKB-SubCell"/>
</dbReference>
<dbReference type="InterPro" id="IPR045379">
    <property type="entry name" value="Crinkler_N"/>
</dbReference>
<reference evidence="5 6" key="1">
    <citation type="submission" date="2017-11" db="EMBL/GenBank/DDBJ databases">
        <title>The genome of Rhizophagus clarus HR1 reveals common genetic basis of auxotrophy among arbuscular mycorrhizal fungi.</title>
        <authorList>
            <person name="Kobayashi Y."/>
        </authorList>
    </citation>
    <scope>NUCLEOTIDE SEQUENCE [LARGE SCALE GENOMIC DNA]</scope>
    <source>
        <strain evidence="5 6">HR1</strain>
    </source>
</reference>
<feature type="domain" description="Crinkler effector protein N-terminal" evidence="4">
    <location>
        <begin position="4"/>
        <end position="124"/>
    </location>
</feature>
<dbReference type="EMBL" id="BEXD01001471">
    <property type="protein sequence ID" value="GBB94273.1"/>
    <property type="molecule type" value="Genomic_DNA"/>
</dbReference>
<comment type="subcellular location">
    <subcellularLocation>
        <location evidence="1">Host cell</location>
    </subcellularLocation>
    <subcellularLocation>
        <location evidence="2">Secreted</location>
    </subcellularLocation>
</comment>
<protein>
    <recommendedName>
        <fullName evidence="4">Crinkler effector protein N-terminal domain-containing protein</fullName>
    </recommendedName>
</protein>
<dbReference type="Pfam" id="PF20147">
    <property type="entry name" value="Crinkler"/>
    <property type="match status" value="1"/>
</dbReference>
<organism evidence="5 6">
    <name type="scientific">Rhizophagus clarus</name>
    <dbReference type="NCBI Taxonomy" id="94130"/>
    <lineage>
        <taxon>Eukaryota</taxon>
        <taxon>Fungi</taxon>
        <taxon>Fungi incertae sedis</taxon>
        <taxon>Mucoromycota</taxon>
        <taxon>Glomeromycotina</taxon>
        <taxon>Glomeromycetes</taxon>
        <taxon>Glomerales</taxon>
        <taxon>Glomeraceae</taxon>
        <taxon>Rhizophagus</taxon>
    </lineage>
</organism>
<keyword evidence="3" id="KW-0964">Secreted</keyword>
<dbReference type="Gene3D" id="1.10.150.320">
    <property type="entry name" value="Photosystem II 12 kDa extrinsic protein"/>
    <property type="match status" value="1"/>
</dbReference>
<accession>A0A2Z6QVD6</accession>
<dbReference type="GO" id="GO:0043657">
    <property type="term" value="C:host cell"/>
    <property type="evidence" value="ECO:0007669"/>
    <property type="project" value="UniProtKB-SubCell"/>
</dbReference>
<evidence type="ECO:0000313" key="6">
    <source>
        <dbReference type="Proteomes" id="UP000247702"/>
    </source>
</evidence>
<keyword evidence="6" id="KW-1185">Reference proteome</keyword>